<comment type="caution">
    <text evidence="4">The sequence shown here is derived from an EMBL/GenBank/DDBJ whole genome shotgun (WGS) entry which is preliminary data.</text>
</comment>
<protein>
    <submittedName>
        <fullName evidence="4">Uncharacterized protein</fullName>
    </submittedName>
</protein>
<proteinExistence type="predicted"/>
<sequence length="204" mass="21919">MSSACLLLALLAPSVSAGVVKAITEHGEIFKLDTELFELSGSRAPKRDNSAEQLCTTNASNTSSGTSPNAVLPEASSNNQVQSSHSIWSNKSEPHGHGSPGEDIASQPTQTCEVCLQHPEPVHTASPLLTHDAEGDPWVINQYIISDPRFRDSALVFPRTHYPSNPSWPFLKRYRVTVLTVLATLVAFGFILAAIIGSVTIKSD</sequence>
<gene>
    <name evidence="4" type="ORF">RDB_LOCUS18584</name>
</gene>
<feature type="region of interest" description="Disordered" evidence="1">
    <location>
        <begin position="43"/>
        <end position="106"/>
    </location>
</feature>
<evidence type="ECO:0000313" key="4">
    <source>
        <dbReference type="EMBL" id="CAE6425158.1"/>
    </source>
</evidence>
<keyword evidence="2" id="KW-1133">Transmembrane helix</keyword>
<feature type="transmembrane region" description="Helical" evidence="2">
    <location>
        <begin position="176"/>
        <end position="201"/>
    </location>
</feature>
<reference evidence="4" key="1">
    <citation type="submission" date="2021-01" db="EMBL/GenBank/DDBJ databases">
        <authorList>
            <person name="Kaushik A."/>
        </authorList>
    </citation>
    <scope>NUCLEOTIDE SEQUENCE</scope>
    <source>
        <strain evidence="4">AG4-RS23</strain>
    </source>
</reference>
<dbReference type="AlphaFoldDB" id="A0A8H3AGT8"/>
<feature type="signal peptide" evidence="3">
    <location>
        <begin position="1"/>
        <end position="17"/>
    </location>
</feature>
<dbReference type="Proteomes" id="UP000663861">
    <property type="component" value="Unassembled WGS sequence"/>
</dbReference>
<evidence type="ECO:0000313" key="5">
    <source>
        <dbReference type="Proteomes" id="UP000663861"/>
    </source>
</evidence>
<dbReference type="EMBL" id="CAJMWY010000274">
    <property type="protein sequence ID" value="CAE6425158.1"/>
    <property type="molecule type" value="Genomic_DNA"/>
</dbReference>
<feature type="chain" id="PRO_5034703233" evidence="3">
    <location>
        <begin position="18"/>
        <end position="204"/>
    </location>
</feature>
<feature type="compositionally biased region" description="Polar residues" evidence="1">
    <location>
        <begin position="75"/>
        <end position="91"/>
    </location>
</feature>
<organism evidence="4 5">
    <name type="scientific">Rhizoctonia solani</name>
    <dbReference type="NCBI Taxonomy" id="456999"/>
    <lineage>
        <taxon>Eukaryota</taxon>
        <taxon>Fungi</taxon>
        <taxon>Dikarya</taxon>
        <taxon>Basidiomycota</taxon>
        <taxon>Agaricomycotina</taxon>
        <taxon>Agaricomycetes</taxon>
        <taxon>Cantharellales</taxon>
        <taxon>Ceratobasidiaceae</taxon>
        <taxon>Rhizoctonia</taxon>
    </lineage>
</organism>
<keyword evidence="2" id="KW-0472">Membrane</keyword>
<evidence type="ECO:0000256" key="2">
    <source>
        <dbReference type="SAM" id="Phobius"/>
    </source>
</evidence>
<keyword evidence="2" id="KW-0812">Transmembrane</keyword>
<evidence type="ECO:0000256" key="1">
    <source>
        <dbReference type="SAM" id="MobiDB-lite"/>
    </source>
</evidence>
<name>A0A8H3AGT8_9AGAM</name>
<accession>A0A8H3AGT8</accession>
<evidence type="ECO:0000256" key="3">
    <source>
        <dbReference type="SAM" id="SignalP"/>
    </source>
</evidence>
<keyword evidence="3" id="KW-0732">Signal</keyword>
<feature type="compositionally biased region" description="Low complexity" evidence="1">
    <location>
        <begin position="56"/>
        <end position="69"/>
    </location>
</feature>